<reference evidence="2" key="1">
    <citation type="submission" date="2016-10" db="EMBL/GenBank/DDBJ databases">
        <authorList>
            <person name="Varghese N."/>
            <person name="Submissions S."/>
        </authorList>
    </citation>
    <scope>NUCLEOTIDE SEQUENCE [LARGE SCALE GENOMIC DNA]</scope>
    <source>
        <strain evidence="2">Nm10</strain>
    </source>
</reference>
<organism evidence="1 2">
    <name type="scientific">Nitrosomonas ureae</name>
    <dbReference type="NCBI Taxonomy" id="44577"/>
    <lineage>
        <taxon>Bacteria</taxon>
        <taxon>Pseudomonadati</taxon>
        <taxon>Pseudomonadota</taxon>
        <taxon>Betaproteobacteria</taxon>
        <taxon>Nitrosomonadales</taxon>
        <taxon>Nitrosomonadaceae</taxon>
        <taxon>Nitrosomonas</taxon>
    </lineage>
</organism>
<gene>
    <name evidence="1" type="ORF">SAMN05216406_1075</name>
</gene>
<evidence type="ECO:0000313" key="2">
    <source>
        <dbReference type="Proteomes" id="UP000182882"/>
    </source>
</evidence>
<dbReference type="AlphaFoldDB" id="A0A1H2DWI4"/>
<dbReference type="Proteomes" id="UP000182882">
    <property type="component" value="Unassembled WGS sequence"/>
</dbReference>
<sequence length="66" mass="7835">MNLLELGETVLPFSIPSYKNLTFDGNNLGLFLSDAPRGFYEDHRHHEWKRLCHKQLRQEHSSYSLF</sequence>
<accession>A0A1H2DWI4</accession>
<name>A0A1H2DWI4_9PROT</name>
<proteinExistence type="predicted"/>
<dbReference type="EMBL" id="FNLN01000007">
    <property type="protein sequence ID" value="SDT87202.1"/>
    <property type="molecule type" value="Genomic_DNA"/>
</dbReference>
<keyword evidence="2" id="KW-1185">Reference proteome</keyword>
<protein>
    <submittedName>
        <fullName evidence="1">Uncharacterized protein</fullName>
    </submittedName>
</protein>
<evidence type="ECO:0000313" key="1">
    <source>
        <dbReference type="EMBL" id="SDT87202.1"/>
    </source>
</evidence>